<protein>
    <recommendedName>
        <fullName evidence="1">SnoaL-like domain-containing protein</fullName>
    </recommendedName>
</protein>
<dbReference type="Pfam" id="PF12680">
    <property type="entry name" value="SnoaL_2"/>
    <property type="match status" value="1"/>
</dbReference>
<organism evidence="2 3">
    <name type="scientific">Labrys monachus</name>
    <dbReference type="NCBI Taxonomy" id="217067"/>
    <lineage>
        <taxon>Bacteria</taxon>
        <taxon>Pseudomonadati</taxon>
        <taxon>Pseudomonadota</taxon>
        <taxon>Alphaproteobacteria</taxon>
        <taxon>Hyphomicrobiales</taxon>
        <taxon>Xanthobacteraceae</taxon>
        <taxon>Labrys</taxon>
    </lineage>
</organism>
<evidence type="ECO:0000313" key="3">
    <source>
        <dbReference type="Proteomes" id="UP001237448"/>
    </source>
</evidence>
<name>A0ABU0FH27_9HYPH</name>
<gene>
    <name evidence="2" type="ORF">J3R73_003200</name>
</gene>
<evidence type="ECO:0000313" key="2">
    <source>
        <dbReference type="EMBL" id="MDQ0393408.1"/>
    </source>
</evidence>
<reference evidence="2 3" key="1">
    <citation type="submission" date="2023-07" db="EMBL/GenBank/DDBJ databases">
        <title>Genomic Encyclopedia of Type Strains, Phase IV (KMG-IV): sequencing the most valuable type-strain genomes for metagenomic binning, comparative biology and taxonomic classification.</title>
        <authorList>
            <person name="Goeker M."/>
        </authorList>
    </citation>
    <scope>NUCLEOTIDE SEQUENCE [LARGE SCALE GENOMIC DNA]</scope>
    <source>
        <strain evidence="2 3">DSM 5896</strain>
    </source>
</reference>
<accession>A0ABU0FH27</accession>
<dbReference type="Gene3D" id="3.10.450.50">
    <property type="match status" value="1"/>
</dbReference>
<dbReference type="EMBL" id="JAUSVK010000001">
    <property type="protein sequence ID" value="MDQ0393408.1"/>
    <property type="molecule type" value="Genomic_DNA"/>
</dbReference>
<keyword evidence="3" id="KW-1185">Reference proteome</keyword>
<sequence length="137" mass="14880">MSHFDKQREPGTQPAPPGTSIATLPSSVAAYVHATNAGDLDALLATFVDDALVNDQLVDYWGKQAIAAWAARDIIGERLTLEVVKTVQHYGHSIVTAHVDGSFDKRGLPDPLVLAFYFSSHDDKIVQLIILRNQSGI</sequence>
<dbReference type="Proteomes" id="UP001237448">
    <property type="component" value="Unassembled WGS sequence"/>
</dbReference>
<proteinExistence type="predicted"/>
<dbReference type="InterPro" id="IPR032710">
    <property type="entry name" value="NTF2-like_dom_sf"/>
</dbReference>
<dbReference type="RefSeq" id="WP_307428697.1">
    <property type="nucleotide sequence ID" value="NZ_JAUSVK010000001.1"/>
</dbReference>
<feature type="domain" description="SnoaL-like" evidence="1">
    <location>
        <begin position="28"/>
        <end position="127"/>
    </location>
</feature>
<dbReference type="InterPro" id="IPR037401">
    <property type="entry name" value="SnoaL-like"/>
</dbReference>
<comment type="caution">
    <text evidence="2">The sequence shown here is derived from an EMBL/GenBank/DDBJ whole genome shotgun (WGS) entry which is preliminary data.</text>
</comment>
<evidence type="ECO:0000259" key="1">
    <source>
        <dbReference type="Pfam" id="PF12680"/>
    </source>
</evidence>
<dbReference type="SUPFAM" id="SSF54427">
    <property type="entry name" value="NTF2-like"/>
    <property type="match status" value="1"/>
</dbReference>